<dbReference type="OrthoDB" id="664873at2"/>
<evidence type="ECO:0000313" key="3">
    <source>
        <dbReference type="Proteomes" id="UP000279089"/>
    </source>
</evidence>
<dbReference type="EMBL" id="RMBX01000001">
    <property type="protein sequence ID" value="RPD43281.1"/>
    <property type="molecule type" value="Genomic_DNA"/>
</dbReference>
<name>A0A3N4MHB2_9BACT</name>
<feature type="transmembrane region" description="Helical" evidence="1">
    <location>
        <begin position="219"/>
        <end position="243"/>
    </location>
</feature>
<keyword evidence="1" id="KW-0812">Transmembrane</keyword>
<comment type="caution">
    <text evidence="2">The sequence shown here is derived from an EMBL/GenBank/DDBJ whole genome shotgun (WGS) entry which is preliminary data.</text>
</comment>
<dbReference type="Proteomes" id="UP000279089">
    <property type="component" value="Unassembled WGS sequence"/>
</dbReference>
<keyword evidence="1" id="KW-0472">Membrane</keyword>
<proteinExistence type="predicted"/>
<evidence type="ECO:0000313" key="2">
    <source>
        <dbReference type="EMBL" id="RPD43281.1"/>
    </source>
</evidence>
<dbReference type="RefSeq" id="WP_120514549.1">
    <property type="nucleotide sequence ID" value="NZ_QXZY01000001.1"/>
</dbReference>
<gene>
    <name evidence="2" type="ORF">EG028_03005</name>
</gene>
<dbReference type="AlphaFoldDB" id="A0A3N4MHB2"/>
<reference evidence="3" key="1">
    <citation type="submission" date="2018-11" db="EMBL/GenBank/DDBJ databases">
        <title>Chitinophaga lutea sp.nov., isolate from arsenic contaminated soil.</title>
        <authorList>
            <person name="Zong Y."/>
        </authorList>
    </citation>
    <scope>NUCLEOTIDE SEQUENCE [LARGE SCALE GENOMIC DNA]</scope>
    <source>
        <strain evidence="3">YLT18</strain>
    </source>
</reference>
<protein>
    <submittedName>
        <fullName evidence="2">Uncharacterized protein</fullName>
    </submittedName>
</protein>
<keyword evidence="3" id="KW-1185">Reference proteome</keyword>
<keyword evidence="1" id="KW-1133">Transmembrane helix</keyword>
<sequence length="257" mass="29183">MGNRSYLIINKPGKPQEILFEGNNSLAHFWLLLLEKQDIENVRGTYREAYQPGDEDAEIDTDIKIDKDRALENVGRRRYYIAQAYPELLSYFDEWVAYLGKQPTTDNILFIDLVQVAGFYKSPDEFLDSLLEFYGKVAQGQPAFEKTLSDTSGWDGTGDESFATVSPGYRGFPQVDSFSPIGAQAKTPGRIKALNYTWGAVSLLMVAGLFYLFGLFPHFWQHLLIALLFVPVIFISIRGFLLVEKWSKQPVRKAEGE</sequence>
<feature type="transmembrane region" description="Helical" evidence="1">
    <location>
        <begin position="193"/>
        <end position="213"/>
    </location>
</feature>
<evidence type="ECO:0000256" key="1">
    <source>
        <dbReference type="SAM" id="Phobius"/>
    </source>
</evidence>
<accession>A0A3N4MHB2</accession>
<organism evidence="2 3">
    <name type="scientific">Chitinophaga barathri</name>
    <dbReference type="NCBI Taxonomy" id="1647451"/>
    <lineage>
        <taxon>Bacteria</taxon>
        <taxon>Pseudomonadati</taxon>
        <taxon>Bacteroidota</taxon>
        <taxon>Chitinophagia</taxon>
        <taxon>Chitinophagales</taxon>
        <taxon>Chitinophagaceae</taxon>
        <taxon>Chitinophaga</taxon>
    </lineage>
</organism>